<dbReference type="GO" id="GO:0003676">
    <property type="term" value="F:nucleic acid binding"/>
    <property type="evidence" value="ECO:0007669"/>
    <property type="project" value="InterPro"/>
</dbReference>
<reference evidence="2" key="2">
    <citation type="journal article" date="2007" name="Science">
        <title>Draft genome sequence of the sexually transmitted pathogen Trichomonas vaginalis.</title>
        <authorList>
            <person name="Carlton J.M."/>
            <person name="Hirt R.P."/>
            <person name="Silva J.C."/>
            <person name="Delcher A.L."/>
            <person name="Schatz M."/>
            <person name="Zhao Q."/>
            <person name="Wortman J.R."/>
            <person name="Bidwell S.L."/>
            <person name="Alsmark U.C.M."/>
            <person name="Besteiro S."/>
            <person name="Sicheritz-Ponten T."/>
            <person name="Noel C.J."/>
            <person name="Dacks J.B."/>
            <person name="Foster P.G."/>
            <person name="Simillion C."/>
            <person name="Van de Peer Y."/>
            <person name="Miranda-Saavedra D."/>
            <person name="Barton G.J."/>
            <person name="Westrop G.D."/>
            <person name="Mueller S."/>
            <person name="Dessi D."/>
            <person name="Fiori P.L."/>
            <person name="Ren Q."/>
            <person name="Paulsen I."/>
            <person name="Zhang H."/>
            <person name="Bastida-Corcuera F.D."/>
            <person name="Simoes-Barbosa A."/>
            <person name="Brown M.T."/>
            <person name="Hayes R.D."/>
            <person name="Mukherjee M."/>
            <person name="Okumura C.Y."/>
            <person name="Schneider R."/>
            <person name="Smith A.J."/>
            <person name="Vanacova S."/>
            <person name="Villalvazo M."/>
            <person name="Haas B.J."/>
            <person name="Pertea M."/>
            <person name="Feldblyum T.V."/>
            <person name="Utterback T.R."/>
            <person name="Shu C.L."/>
            <person name="Osoegawa K."/>
            <person name="de Jong P.J."/>
            <person name="Hrdy I."/>
            <person name="Horvathova L."/>
            <person name="Zubacova Z."/>
            <person name="Dolezal P."/>
            <person name="Malik S.B."/>
            <person name="Logsdon J.M. Jr."/>
            <person name="Henze K."/>
            <person name="Gupta A."/>
            <person name="Wang C.C."/>
            <person name="Dunne R.L."/>
            <person name="Upcroft J.A."/>
            <person name="Upcroft P."/>
            <person name="White O."/>
            <person name="Salzberg S.L."/>
            <person name="Tang P."/>
            <person name="Chiu C.-H."/>
            <person name="Lee Y.-S."/>
            <person name="Embley T.M."/>
            <person name="Coombs G.H."/>
            <person name="Mottram J.C."/>
            <person name="Tachezy J."/>
            <person name="Fraser-Liggett C.M."/>
            <person name="Johnson P.J."/>
        </authorList>
    </citation>
    <scope>NUCLEOTIDE SEQUENCE [LARGE SCALE GENOMIC DNA]</scope>
    <source>
        <strain evidence="2">G3</strain>
    </source>
</reference>
<protein>
    <submittedName>
        <fullName evidence="2">Uncharacterized protein</fullName>
    </submittedName>
</protein>
<dbReference type="InParanoid" id="A2H440"/>
<dbReference type="Proteomes" id="UP000001542">
    <property type="component" value="Unassembled WGS sequence"/>
</dbReference>
<dbReference type="VEuPathDB" id="TrichDB:TVAGG3_0409900"/>
<dbReference type="InterPro" id="IPR035979">
    <property type="entry name" value="RBD_domain_sf"/>
</dbReference>
<dbReference type="EMBL" id="DS125685">
    <property type="protein sequence ID" value="EAX75827.1"/>
    <property type="molecule type" value="Genomic_DNA"/>
</dbReference>
<dbReference type="RefSeq" id="XP_001288757.1">
    <property type="nucleotide sequence ID" value="XM_001288756.1"/>
</dbReference>
<feature type="non-terminal residue" evidence="2">
    <location>
        <position position="108"/>
    </location>
</feature>
<name>A2H440_TRIV3</name>
<evidence type="ECO:0000313" key="3">
    <source>
        <dbReference type="Proteomes" id="UP000001542"/>
    </source>
</evidence>
<feature type="compositionally biased region" description="Acidic residues" evidence="1">
    <location>
        <begin position="1"/>
        <end position="10"/>
    </location>
</feature>
<sequence length="108" mass="12458">MSDSSSQDEPETGHPQVEDQQDEPYNEPLPAVSTPQSSTKATFPLQVPPSEKKAQYYMRGGQQFQENNIVPVHTVFFFSIPFKIDQNVFQKFVEKFGDVQNIYEKREK</sequence>
<dbReference type="AlphaFoldDB" id="A2H440"/>
<evidence type="ECO:0000313" key="2">
    <source>
        <dbReference type="EMBL" id="EAX75827.1"/>
    </source>
</evidence>
<evidence type="ECO:0000256" key="1">
    <source>
        <dbReference type="SAM" id="MobiDB-lite"/>
    </source>
</evidence>
<dbReference type="OrthoDB" id="439808at2759"/>
<keyword evidence="3" id="KW-1185">Reference proteome</keyword>
<feature type="region of interest" description="Disordered" evidence="1">
    <location>
        <begin position="1"/>
        <end position="47"/>
    </location>
</feature>
<reference evidence="2" key="1">
    <citation type="submission" date="2006-10" db="EMBL/GenBank/DDBJ databases">
        <authorList>
            <person name="Amadeo P."/>
            <person name="Zhao Q."/>
            <person name="Wortman J."/>
            <person name="Fraser-Liggett C."/>
            <person name="Carlton J."/>
        </authorList>
    </citation>
    <scope>NUCLEOTIDE SEQUENCE</scope>
    <source>
        <strain evidence="2">G3</strain>
    </source>
</reference>
<dbReference type="SUPFAM" id="SSF54928">
    <property type="entry name" value="RNA-binding domain, RBD"/>
    <property type="match status" value="1"/>
</dbReference>
<accession>A2H440</accession>
<proteinExistence type="predicted"/>
<gene>
    <name evidence="2" type="ORF">TVAG_471920</name>
</gene>
<dbReference type="KEGG" id="tva:4733227"/>
<organism evidence="2 3">
    <name type="scientific">Trichomonas vaginalis (strain ATCC PRA-98 / G3)</name>
    <dbReference type="NCBI Taxonomy" id="412133"/>
    <lineage>
        <taxon>Eukaryota</taxon>
        <taxon>Metamonada</taxon>
        <taxon>Parabasalia</taxon>
        <taxon>Trichomonadida</taxon>
        <taxon>Trichomonadidae</taxon>
        <taxon>Trichomonas</taxon>
    </lineage>
</organism>
<dbReference type="VEuPathDB" id="TrichDB:TVAG_471920"/>